<evidence type="ECO:0000256" key="10">
    <source>
        <dbReference type="SAM" id="Phobius"/>
    </source>
</evidence>
<dbReference type="VEuPathDB" id="FungiDB:SCODWIG_01092"/>
<dbReference type="SMART" id="SM00318">
    <property type="entry name" value="SNc"/>
    <property type="match status" value="1"/>
</dbReference>
<dbReference type="EMBL" id="UFAJ01000126">
    <property type="protein sequence ID" value="SSD59331.1"/>
    <property type="molecule type" value="Genomic_DNA"/>
</dbReference>
<keyword evidence="6" id="KW-0540">Nuclease</keyword>
<protein>
    <recommendedName>
        <fullName evidence="4">Probable endonuclease LCL3</fullName>
    </recommendedName>
    <alternativeName>
        <fullName evidence="5">Probable endonuclease lcl3</fullName>
    </alternativeName>
</protein>
<proteinExistence type="inferred from homology"/>
<feature type="transmembrane region" description="Helical" evidence="10">
    <location>
        <begin position="14"/>
        <end position="32"/>
    </location>
</feature>
<organism evidence="12 13">
    <name type="scientific">Saccharomycodes ludwigii</name>
    <dbReference type="NCBI Taxonomy" id="36035"/>
    <lineage>
        <taxon>Eukaryota</taxon>
        <taxon>Fungi</taxon>
        <taxon>Dikarya</taxon>
        <taxon>Ascomycota</taxon>
        <taxon>Saccharomycotina</taxon>
        <taxon>Saccharomycetes</taxon>
        <taxon>Saccharomycodales</taxon>
        <taxon>Saccharomycodaceae</taxon>
        <taxon>Saccharomycodes</taxon>
    </lineage>
</organism>
<dbReference type="Pfam" id="PF00565">
    <property type="entry name" value="SNase"/>
    <property type="match status" value="1"/>
</dbReference>
<keyword evidence="10" id="KW-1133">Transmembrane helix</keyword>
<keyword evidence="10" id="KW-0472">Membrane</keyword>
<keyword evidence="13" id="KW-1185">Reference proteome</keyword>
<comment type="subcellular location">
    <subcellularLocation>
        <location evidence="1">Membrane</location>
        <topology evidence="1">Single-pass membrane protein</topology>
    </subcellularLocation>
    <subcellularLocation>
        <location evidence="2">Mitochondrion</location>
    </subcellularLocation>
</comment>
<keyword evidence="7 12" id="KW-0255">Endonuclease</keyword>
<dbReference type="Proteomes" id="UP000262825">
    <property type="component" value="Unassembled WGS sequence"/>
</dbReference>
<dbReference type="AlphaFoldDB" id="A0A376B3U9"/>
<evidence type="ECO:0000256" key="4">
    <source>
        <dbReference type="ARBA" id="ARBA00013404"/>
    </source>
</evidence>
<evidence type="ECO:0000259" key="11">
    <source>
        <dbReference type="PROSITE" id="PS50830"/>
    </source>
</evidence>
<evidence type="ECO:0000256" key="5">
    <source>
        <dbReference type="ARBA" id="ARBA00014651"/>
    </source>
</evidence>
<dbReference type="GO" id="GO:0016787">
    <property type="term" value="F:hydrolase activity"/>
    <property type="evidence" value="ECO:0007669"/>
    <property type="project" value="UniProtKB-KW"/>
</dbReference>
<dbReference type="InterPro" id="IPR035437">
    <property type="entry name" value="SNase_OB-fold_sf"/>
</dbReference>
<dbReference type="GO" id="GO:0005739">
    <property type="term" value="C:mitochondrion"/>
    <property type="evidence" value="ECO:0007669"/>
    <property type="project" value="UniProtKB-SubCell"/>
</dbReference>
<keyword evidence="10" id="KW-0812">Transmembrane</keyword>
<keyword evidence="8" id="KW-0378">Hydrolase</keyword>
<dbReference type="GO" id="GO:0016020">
    <property type="term" value="C:membrane"/>
    <property type="evidence" value="ECO:0007669"/>
    <property type="project" value="UniProtKB-SubCell"/>
</dbReference>
<feature type="domain" description="TNase-like" evidence="11">
    <location>
        <begin position="53"/>
        <end position="259"/>
    </location>
</feature>
<sequence length="274" mass="31502">MSDNRNTTLTTPKVLVWSLILTGSILSTLSIFNRYFKRYGTASDIPKNVFKKHFLKGKVTSVGDGDNFHFYHTPGGVLAGWGWFREIPELISIKESSEPFKPKKVKNSSKSFWQKFLFKNQDTASDYFMRLPVKYKNRRGLETISVRLCGVDAPERSHFGNPAQPFSEEALRWLQHTLLGKDVWIKPLSIDQYGRCVAKVLYWSGLFSGYRDISLQMIELGLGTVYAGSSQSAEFDGQELKYRYEEGVAKMKKRGIWSLKHMETPAEYKKRIRS</sequence>
<dbReference type="SUPFAM" id="SSF50199">
    <property type="entry name" value="Staphylococcal nuclease"/>
    <property type="match status" value="1"/>
</dbReference>
<evidence type="ECO:0000313" key="12">
    <source>
        <dbReference type="EMBL" id="SSD59331.1"/>
    </source>
</evidence>
<evidence type="ECO:0000256" key="1">
    <source>
        <dbReference type="ARBA" id="ARBA00004167"/>
    </source>
</evidence>
<dbReference type="PROSITE" id="PS50830">
    <property type="entry name" value="TNASE_3"/>
    <property type="match status" value="1"/>
</dbReference>
<evidence type="ECO:0000256" key="6">
    <source>
        <dbReference type="ARBA" id="ARBA00022722"/>
    </source>
</evidence>
<dbReference type="Gene3D" id="2.40.50.90">
    <property type="match status" value="1"/>
</dbReference>
<evidence type="ECO:0000256" key="8">
    <source>
        <dbReference type="ARBA" id="ARBA00022801"/>
    </source>
</evidence>
<dbReference type="PANTHER" id="PTHR12302">
    <property type="entry name" value="EBNA2 BINDING PROTEIN P100"/>
    <property type="match status" value="1"/>
</dbReference>
<dbReference type="GO" id="GO:0004519">
    <property type="term" value="F:endonuclease activity"/>
    <property type="evidence" value="ECO:0007669"/>
    <property type="project" value="UniProtKB-KW"/>
</dbReference>
<dbReference type="InterPro" id="IPR016071">
    <property type="entry name" value="Staphylococal_nuclease_OB-fold"/>
</dbReference>
<evidence type="ECO:0000256" key="7">
    <source>
        <dbReference type="ARBA" id="ARBA00022759"/>
    </source>
</evidence>
<comment type="similarity">
    <text evidence="3">Belongs to the LCL3 family.</text>
</comment>
<evidence type="ECO:0000313" key="13">
    <source>
        <dbReference type="Proteomes" id="UP000262825"/>
    </source>
</evidence>
<keyword evidence="9" id="KW-0106">Calcium</keyword>
<evidence type="ECO:0000256" key="3">
    <source>
        <dbReference type="ARBA" id="ARBA00005435"/>
    </source>
</evidence>
<evidence type="ECO:0000256" key="9">
    <source>
        <dbReference type="ARBA" id="ARBA00022837"/>
    </source>
</evidence>
<reference evidence="13" key="1">
    <citation type="submission" date="2018-06" db="EMBL/GenBank/DDBJ databases">
        <authorList>
            <person name="Guldener U."/>
        </authorList>
    </citation>
    <scope>NUCLEOTIDE SEQUENCE [LARGE SCALE GENOMIC DNA]</scope>
    <source>
        <strain evidence="13">UTAD17</strain>
    </source>
</reference>
<gene>
    <name evidence="12" type="ORF">SCODWIG_01092</name>
</gene>
<name>A0A376B3U9_9ASCO</name>
<dbReference type="PANTHER" id="PTHR12302:SF3">
    <property type="entry name" value="SERINE_THREONINE-PROTEIN KINASE 31"/>
    <property type="match status" value="1"/>
</dbReference>
<accession>A0A376B3U9</accession>
<evidence type="ECO:0000256" key="2">
    <source>
        <dbReference type="ARBA" id="ARBA00004173"/>
    </source>
</evidence>